<feature type="region of interest" description="Disordered" evidence="6">
    <location>
        <begin position="515"/>
        <end position="536"/>
    </location>
</feature>
<dbReference type="OrthoDB" id="444945at2759"/>
<protein>
    <recommendedName>
        <fullName evidence="7">CP-type G domain-containing protein</fullName>
    </recommendedName>
</protein>
<dbReference type="GO" id="GO:0051239">
    <property type="term" value="P:regulation of multicellular organismal process"/>
    <property type="evidence" value="ECO:0007669"/>
    <property type="project" value="UniProtKB-ARBA"/>
</dbReference>
<feature type="domain" description="CP-type G" evidence="7">
    <location>
        <begin position="149"/>
        <end position="355"/>
    </location>
</feature>
<dbReference type="GO" id="GO:0005730">
    <property type="term" value="C:nucleolus"/>
    <property type="evidence" value="ECO:0000318"/>
    <property type="project" value="GO_Central"/>
</dbReference>
<evidence type="ECO:0000256" key="4">
    <source>
        <dbReference type="ARBA" id="ARBA00023134"/>
    </source>
</evidence>
<keyword evidence="5" id="KW-0539">Nucleus</keyword>
<feature type="compositionally biased region" description="Acidic residues" evidence="6">
    <location>
        <begin position="517"/>
        <end position="536"/>
    </location>
</feature>
<dbReference type="ExpressionAtlas" id="A0A2K3D4Y7">
    <property type="expression patterns" value="baseline"/>
</dbReference>
<reference evidence="8 9" key="1">
    <citation type="journal article" date="2007" name="Science">
        <title>The Chlamydomonas genome reveals the evolution of key animal and plant functions.</title>
        <authorList>
            <person name="Merchant S.S."/>
            <person name="Prochnik S.E."/>
            <person name="Vallon O."/>
            <person name="Harris E.H."/>
            <person name="Karpowicz S.J."/>
            <person name="Witman G.B."/>
            <person name="Terry A."/>
            <person name="Salamov A."/>
            <person name="Fritz-Laylin L.K."/>
            <person name="Marechal-Drouard L."/>
            <person name="Marshall W.F."/>
            <person name="Qu L.H."/>
            <person name="Nelson D.R."/>
            <person name="Sanderfoot A.A."/>
            <person name="Spalding M.H."/>
            <person name="Kapitonov V.V."/>
            <person name="Ren Q."/>
            <person name="Ferris P."/>
            <person name="Lindquist E."/>
            <person name="Shapiro H."/>
            <person name="Lucas S.M."/>
            <person name="Grimwood J."/>
            <person name="Schmutz J."/>
            <person name="Cardol P."/>
            <person name="Cerutti H."/>
            <person name="Chanfreau G."/>
            <person name="Chen C.L."/>
            <person name="Cognat V."/>
            <person name="Croft M.T."/>
            <person name="Dent R."/>
            <person name="Dutcher S."/>
            <person name="Fernandez E."/>
            <person name="Fukuzawa H."/>
            <person name="Gonzalez-Ballester D."/>
            <person name="Gonzalez-Halphen D."/>
            <person name="Hallmann A."/>
            <person name="Hanikenne M."/>
            <person name="Hippler M."/>
            <person name="Inwood W."/>
            <person name="Jabbari K."/>
            <person name="Kalanon M."/>
            <person name="Kuras R."/>
            <person name="Lefebvre P.A."/>
            <person name="Lemaire S.D."/>
            <person name="Lobanov A.V."/>
            <person name="Lohr M."/>
            <person name="Manuell A."/>
            <person name="Meier I."/>
            <person name="Mets L."/>
            <person name="Mittag M."/>
            <person name="Mittelmeier T."/>
            <person name="Moroney J.V."/>
            <person name="Moseley J."/>
            <person name="Napoli C."/>
            <person name="Nedelcu A.M."/>
            <person name="Niyogi K."/>
            <person name="Novoselov S.V."/>
            <person name="Paulsen I.T."/>
            <person name="Pazour G."/>
            <person name="Purton S."/>
            <person name="Ral J.P."/>
            <person name="Riano-Pachon D.M."/>
            <person name="Riekhof W."/>
            <person name="Rymarquis L."/>
            <person name="Schroda M."/>
            <person name="Stern D."/>
            <person name="Umen J."/>
            <person name="Willows R."/>
            <person name="Wilson N."/>
            <person name="Zimmer S.L."/>
            <person name="Allmer J."/>
            <person name="Balk J."/>
            <person name="Bisova K."/>
            <person name="Chen C.J."/>
            <person name="Elias M."/>
            <person name="Gendler K."/>
            <person name="Hauser C."/>
            <person name="Lamb M.R."/>
            <person name="Ledford H."/>
            <person name="Long J.C."/>
            <person name="Minagawa J."/>
            <person name="Page M.D."/>
            <person name="Pan J."/>
            <person name="Pootakham W."/>
            <person name="Roje S."/>
            <person name="Rose A."/>
            <person name="Stahlberg E."/>
            <person name="Terauchi A.M."/>
            <person name="Yang P."/>
            <person name="Ball S."/>
            <person name="Bowler C."/>
            <person name="Dieckmann C.L."/>
            <person name="Gladyshev V.N."/>
            <person name="Green P."/>
            <person name="Jorgensen R."/>
            <person name="Mayfield S."/>
            <person name="Mueller-Roeber B."/>
            <person name="Rajamani S."/>
            <person name="Sayre R.T."/>
            <person name="Brokstein P."/>
            <person name="Dubchak I."/>
            <person name="Goodstein D."/>
            <person name="Hornick L."/>
            <person name="Huang Y.W."/>
            <person name="Jhaveri J."/>
            <person name="Luo Y."/>
            <person name="Martinez D."/>
            <person name="Ngau W.C."/>
            <person name="Otillar B."/>
            <person name="Poliakov A."/>
            <person name="Porter A."/>
            <person name="Szajkowski L."/>
            <person name="Werner G."/>
            <person name="Zhou K."/>
            <person name="Grigoriev I.V."/>
            <person name="Rokhsar D.S."/>
            <person name="Grossman A.R."/>
        </authorList>
    </citation>
    <scope>NUCLEOTIDE SEQUENCE [LARGE SCALE GENOMIC DNA]</scope>
    <source>
        <strain evidence="9">CC-503</strain>
    </source>
</reference>
<dbReference type="EMBL" id="CM008973">
    <property type="protein sequence ID" value="PNW75595.1"/>
    <property type="molecule type" value="Genomic_DNA"/>
</dbReference>
<evidence type="ECO:0000256" key="6">
    <source>
        <dbReference type="SAM" id="MobiDB-lite"/>
    </source>
</evidence>
<dbReference type="PROSITE" id="PS51721">
    <property type="entry name" value="G_CP"/>
    <property type="match status" value="1"/>
</dbReference>
<evidence type="ECO:0000313" key="8">
    <source>
        <dbReference type="EMBL" id="PNW75595.1"/>
    </source>
</evidence>
<dbReference type="InParanoid" id="A0A2K3D4Y7"/>
<dbReference type="GeneID" id="5718540"/>
<dbReference type="PANTHER" id="PTHR11089">
    <property type="entry name" value="GTP-BINDING PROTEIN-RELATED"/>
    <property type="match status" value="1"/>
</dbReference>
<dbReference type="GO" id="GO:0050793">
    <property type="term" value="P:regulation of developmental process"/>
    <property type="evidence" value="ECO:0007669"/>
    <property type="project" value="UniProtKB-ARBA"/>
</dbReference>
<dbReference type="SUPFAM" id="SSF52540">
    <property type="entry name" value="P-loop containing nucleoside triphosphate hydrolases"/>
    <property type="match status" value="1"/>
</dbReference>
<dbReference type="Pfam" id="PF08701">
    <property type="entry name" value="GN3L_Grn1"/>
    <property type="match status" value="1"/>
</dbReference>
<dbReference type="FunFam" id="1.10.1580.10:FF:000002">
    <property type="entry name" value="Guanine nucleotide-binding protein-like 3 (nucleolar)-like"/>
    <property type="match status" value="1"/>
</dbReference>
<dbReference type="PRINTS" id="PR00326">
    <property type="entry name" value="GTP1OBG"/>
</dbReference>
<dbReference type="OMA" id="FKLDGLW"/>
<dbReference type="InterPro" id="IPR050755">
    <property type="entry name" value="TRAFAC_YlqF/YawG_RiboMat"/>
</dbReference>
<evidence type="ECO:0000256" key="3">
    <source>
        <dbReference type="ARBA" id="ARBA00023054"/>
    </source>
</evidence>
<dbReference type="Pfam" id="PF01926">
    <property type="entry name" value="MMR_HSR1"/>
    <property type="match status" value="1"/>
</dbReference>
<dbReference type="FunCoup" id="A0A2K3D4Y7">
    <property type="interactions" value="1864"/>
</dbReference>
<feature type="compositionally biased region" description="Basic residues" evidence="6">
    <location>
        <begin position="26"/>
        <end position="36"/>
    </location>
</feature>
<dbReference type="InterPro" id="IPR014813">
    <property type="entry name" value="Gnl3_N_dom"/>
</dbReference>
<dbReference type="GO" id="GO:0005525">
    <property type="term" value="F:GTP binding"/>
    <property type="evidence" value="ECO:0007669"/>
    <property type="project" value="UniProtKB-KW"/>
</dbReference>
<proteinExistence type="predicted"/>
<keyword evidence="4" id="KW-0342">GTP-binding</keyword>
<dbReference type="CDD" id="cd04178">
    <property type="entry name" value="Nucleostemin_like"/>
    <property type="match status" value="1"/>
</dbReference>
<feature type="region of interest" description="Disordered" evidence="6">
    <location>
        <begin position="570"/>
        <end position="676"/>
    </location>
</feature>
<dbReference type="InterPro" id="IPR027417">
    <property type="entry name" value="P-loop_NTPase"/>
</dbReference>
<feature type="region of interest" description="Disordered" evidence="6">
    <location>
        <begin position="26"/>
        <end position="57"/>
    </location>
</feature>
<evidence type="ECO:0000256" key="5">
    <source>
        <dbReference type="ARBA" id="ARBA00023242"/>
    </source>
</evidence>
<keyword evidence="3" id="KW-0175">Coiled coil</keyword>
<dbReference type="PANTHER" id="PTHR11089:SF30">
    <property type="entry name" value="GUANINE NUCLEOTIDE-BINDING PROTEIN-LIKE 3 HOMOLOG"/>
    <property type="match status" value="1"/>
</dbReference>
<sequence>MPKKSTKSKSKRMTLKQKYKILKKVREHHRKARKAEKKNPKTAAQKKRSLIKKDPGLPAQWPYKDELVKEFQFLRAKALAEEKQKKDERRLSRQAADVAAMDADGGDAGQISALAALANRKEADFETRKRARLTQEFTSDADNSRKAFYKEFRRVVELSDVIIQVLDARDPLACRCPDVERYIRSTNPNKKIILLLNKMDLVPREVGERWLKYFREELPAVAFKCSTQQQAGGLGQRRMPRGAGKGGAPGGGSLGGGGSVAGSADDNSFGASATCLGADTLLQLLKNYTRNLGIKTAITVGVVGLPNVGKSSLINSLKRQRVAQVGNTPGVTKSVQEVVLDKHIKLLDSPGVVFADAESDAAAALRNAIKVERLSDPISPVSEILKRVPAKQLMVLYKISSFSAPEEFLQLVSLARGKLRRGGTPDAAAAARIVLQDWNDGRIPYYTLPPERPKSGLEEAVIVSSYAQEFNADEVFANERSAVIAHLPSAAEEADRDGGRAFFEAPSVGAAKADLAAMEEDDEEEEGPAGMDADDDEDGMLAAAAAALRRREAAKASGAAGQAATLYDEEGQFNPHAARTERKKLKKARLSGEEAPAPAPPGAKADGKGGKKKPHAYGGDSDDEEGDFDFDAMNQAEAAAMAADGSGSEEEESGSEEEGEGESGDDEEEEDGMDDE</sequence>
<feature type="compositionally biased region" description="Acidic residues" evidence="6">
    <location>
        <begin position="620"/>
        <end position="630"/>
    </location>
</feature>
<feature type="region of interest" description="Disordered" evidence="6">
    <location>
        <begin position="229"/>
        <end position="259"/>
    </location>
</feature>
<gene>
    <name evidence="8" type="ORF">CHLRE_12g533050v5</name>
</gene>
<evidence type="ECO:0000256" key="2">
    <source>
        <dbReference type="ARBA" id="ARBA00022741"/>
    </source>
</evidence>
<dbReference type="STRING" id="3055.A0A2K3D4Y7"/>
<dbReference type="InterPro" id="IPR023179">
    <property type="entry name" value="GTP-bd_ortho_bundle_sf"/>
</dbReference>
<dbReference type="InterPro" id="IPR030378">
    <property type="entry name" value="G_CP_dom"/>
</dbReference>
<dbReference type="Gramene" id="PNW75595">
    <property type="protein sequence ID" value="PNW75595"/>
    <property type="gene ID" value="CHLRE_12g533050v5"/>
</dbReference>
<dbReference type="FunFam" id="3.40.50.300:FF:000571">
    <property type="entry name" value="Guanine nucleotide-binding protein-like NSN1"/>
    <property type="match status" value="1"/>
</dbReference>
<evidence type="ECO:0000256" key="1">
    <source>
        <dbReference type="ARBA" id="ARBA00004604"/>
    </source>
</evidence>
<comment type="subcellular location">
    <subcellularLocation>
        <location evidence="1">Nucleus</location>
        <location evidence="1">Nucleolus</location>
    </subcellularLocation>
</comment>
<dbReference type="AlphaFoldDB" id="A0A2K3D4Y7"/>
<feature type="compositionally biased region" description="Acidic residues" evidence="6">
    <location>
        <begin position="647"/>
        <end position="676"/>
    </location>
</feature>
<dbReference type="RefSeq" id="XP_042918693.1">
    <property type="nucleotide sequence ID" value="XM_043068598.1"/>
</dbReference>
<dbReference type="Proteomes" id="UP000006906">
    <property type="component" value="Chromosome 12"/>
</dbReference>
<feature type="compositionally biased region" description="Gly residues" evidence="6">
    <location>
        <begin position="243"/>
        <end position="259"/>
    </location>
</feature>
<keyword evidence="9" id="KW-1185">Reference proteome</keyword>
<accession>A0A2K3D4Y7</accession>
<feature type="compositionally biased region" description="Low complexity" evidence="6">
    <location>
        <begin position="636"/>
        <end position="646"/>
    </location>
</feature>
<dbReference type="InterPro" id="IPR006073">
    <property type="entry name" value="GTP-bd"/>
</dbReference>
<organism evidence="8 9">
    <name type="scientific">Chlamydomonas reinhardtii</name>
    <name type="common">Chlamydomonas smithii</name>
    <dbReference type="NCBI Taxonomy" id="3055"/>
    <lineage>
        <taxon>Eukaryota</taxon>
        <taxon>Viridiplantae</taxon>
        <taxon>Chlorophyta</taxon>
        <taxon>core chlorophytes</taxon>
        <taxon>Chlorophyceae</taxon>
        <taxon>CS clade</taxon>
        <taxon>Chlamydomonadales</taxon>
        <taxon>Chlamydomonadaceae</taxon>
        <taxon>Chlamydomonas</taxon>
    </lineage>
</organism>
<dbReference type="Gene3D" id="3.40.50.300">
    <property type="entry name" value="P-loop containing nucleotide triphosphate hydrolases"/>
    <property type="match status" value="1"/>
</dbReference>
<evidence type="ECO:0000259" key="7">
    <source>
        <dbReference type="PROSITE" id="PS51721"/>
    </source>
</evidence>
<name>A0A2K3D4Y7_CHLRE</name>
<dbReference type="KEGG" id="cre:CHLRE_12g533050v5"/>
<keyword evidence="2" id="KW-0547">Nucleotide-binding</keyword>
<evidence type="ECO:0000313" key="9">
    <source>
        <dbReference type="Proteomes" id="UP000006906"/>
    </source>
</evidence>
<dbReference type="Gene3D" id="1.10.1580.10">
    <property type="match status" value="1"/>
</dbReference>